<evidence type="ECO:0000256" key="3">
    <source>
        <dbReference type="ARBA" id="ARBA00022801"/>
    </source>
</evidence>
<name>A0A3B0T1E2_9ZZZZ</name>
<dbReference type="InterPro" id="IPR001261">
    <property type="entry name" value="ArgE/DapE_CS"/>
</dbReference>
<dbReference type="EC" id="3.5.1.16" evidence="6"/>
<reference evidence="6" key="1">
    <citation type="submission" date="2018-06" db="EMBL/GenBank/DDBJ databases">
        <authorList>
            <person name="Zhirakovskaya E."/>
        </authorList>
    </citation>
    <scope>NUCLEOTIDE SEQUENCE</scope>
</reference>
<dbReference type="InterPro" id="IPR050072">
    <property type="entry name" value="Peptidase_M20A"/>
</dbReference>
<accession>A0A3B0T1E2</accession>
<dbReference type="InterPro" id="IPR036264">
    <property type="entry name" value="Bact_exopeptidase_dim_dom"/>
</dbReference>
<evidence type="ECO:0000313" key="6">
    <source>
        <dbReference type="EMBL" id="VAW07197.1"/>
    </source>
</evidence>
<dbReference type="GO" id="GO:0008777">
    <property type="term" value="F:acetylornithine deacetylase activity"/>
    <property type="evidence" value="ECO:0007669"/>
    <property type="project" value="UniProtKB-EC"/>
</dbReference>
<gene>
    <name evidence="6" type="ORF">MNBD_ALPHA01-226</name>
</gene>
<dbReference type="PROSITE" id="PS00758">
    <property type="entry name" value="ARGE_DAPE_CPG2_1"/>
    <property type="match status" value="1"/>
</dbReference>
<evidence type="ECO:0000256" key="4">
    <source>
        <dbReference type="ARBA" id="ARBA00022833"/>
    </source>
</evidence>
<dbReference type="Gene3D" id="3.30.70.360">
    <property type="match status" value="1"/>
</dbReference>
<dbReference type="InterPro" id="IPR002933">
    <property type="entry name" value="Peptidase_M20"/>
</dbReference>
<dbReference type="EMBL" id="UOEJ01000263">
    <property type="protein sequence ID" value="VAW07197.1"/>
    <property type="molecule type" value="Genomic_DNA"/>
</dbReference>
<comment type="cofactor">
    <cofactor evidence="1">
        <name>Zn(2+)</name>
        <dbReference type="ChEBI" id="CHEBI:29105"/>
    </cofactor>
</comment>
<dbReference type="PANTHER" id="PTHR43808">
    <property type="entry name" value="ACETYLORNITHINE DEACETYLASE"/>
    <property type="match status" value="1"/>
</dbReference>
<dbReference type="GO" id="GO:0046872">
    <property type="term" value="F:metal ion binding"/>
    <property type="evidence" value="ECO:0007669"/>
    <property type="project" value="UniProtKB-KW"/>
</dbReference>
<dbReference type="InterPro" id="IPR011650">
    <property type="entry name" value="Peptidase_M20_dimer"/>
</dbReference>
<protein>
    <submittedName>
        <fullName evidence="6">Acetylornithine deacetylase</fullName>
        <ecNumber evidence="6">3.5.1.16</ecNumber>
    </submittedName>
</protein>
<dbReference type="PANTHER" id="PTHR43808:SF17">
    <property type="entry name" value="PEPTIDASE M20"/>
    <property type="match status" value="1"/>
</dbReference>
<evidence type="ECO:0000256" key="1">
    <source>
        <dbReference type="ARBA" id="ARBA00001947"/>
    </source>
</evidence>
<dbReference type="Pfam" id="PF07687">
    <property type="entry name" value="M20_dimer"/>
    <property type="match status" value="1"/>
</dbReference>
<evidence type="ECO:0000256" key="2">
    <source>
        <dbReference type="ARBA" id="ARBA00022723"/>
    </source>
</evidence>
<organism evidence="6">
    <name type="scientific">hydrothermal vent metagenome</name>
    <dbReference type="NCBI Taxonomy" id="652676"/>
    <lineage>
        <taxon>unclassified sequences</taxon>
        <taxon>metagenomes</taxon>
        <taxon>ecological metagenomes</taxon>
    </lineage>
</organism>
<keyword evidence="4" id="KW-0862">Zinc</keyword>
<feature type="domain" description="Peptidase M20 dimerisation" evidence="5">
    <location>
        <begin position="226"/>
        <end position="327"/>
    </location>
</feature>
<dbReference type="AlphaFoldDB" id="A0A3B0T1E2"/>
<dbReference type="SUPFAM" id="SSF55031">
    <property type="entry name" value="Bacterial exopeptidase dimerisation domain"/>
    <property type="match status" value="1"/>
</dbReference>
<dbReference type="Pfam" id="PF01546">
    <property type="entry name" value="Peptidase_M20"/>
    <property type="match status" value="1"/>
</dbReference>
<sequence>MFNISKRKLSLATLLSITLVLGALPNAFSGEHGAPQIQSYSDAMMTLKKKSAVKQALRHIAEHDQQTIDDMIILSEIPAPPFKEQKRAEKFAQMLRDLGLSDVTIDNEGNVLARRKGRNSAHTVAIVAHLDTVFPEGTDVRVKVDGNLYTAPGIGDNARGLAVITAMVRALQTAAIKTDGDILFVGSVGEEGLGDLRGVKYLLREAGPGIDSFIGIDGGTNRLVYGAVGSYRYRVTFRGPGGHSWGAFGTVNPHHALGRAMEKMAVGGEDIYATGPKVSISVGRIGGGTSINSIPFESWMEVDMRSATVRKLDEMDRMFKQAVMKALDAENTARREGPPLTVEIDNIGLRPAGKGDVKSALVQRAMAAMSLLGTTPELAVSSTDANIAISRGMPAITMSRGGINKASHSLHESWQNTDGHIAIQSVLLTALAEAGVL</sequence>
<dbReference type="SUPFAM" id="SSF53187">
    <property type="entry name" value="Zn-dependent exopeptidases"/>
    <property type="match status" value="1"/>
</dbReference>
<evidence type="ECO:0000259" key="5">
    <source>
        <dbReference type="Pfam" id="PF07687"/>
    </source>
</evidence>
<proteinExistence type="predicted"/>
<keyword evidence="2" id="KW-0479">Metal-binding</keyword>
<dbReference type="Gene3D" id="3.40.630.10">
    <property type="entry name" value="Zn peptidases"/>
    <property type="match status" value="1"/>
</dbReference>
<keyword evidence="3 6" id="KW-0378">Hydrolase</keyword>